<dbReference type="Proteomes" id="UP000676456">
    <property type="component" value="Unassembled WGS sequence"/>
</dbReference>
<dbReference type="RefSeq" id="WP_213096425.1">
    <property type="nucleotide sequence ID" value="NZ_JAGYPH010000001.1"/>
</dbReference>
<gene>
    <name evidence="5" type="ORF">KHA91_01360</name>
</gene>
<sequence length="440" mass="48629">MKKLGKTLFAFSLLVVLLLAACSKDASNESSEGAKGSNEKGKDKQITLRVGTWEGGDGLAMQQKIADDYMDKNPNVKIEIESVPDQYGTKILTQIAANDAPDIFQIGDGDVRLFMEKGGLENLTPFAEGSNGINYDDYYENVLEVGKIDDNLYTMPKDYSTLAVFYNKKLFDEAGAPYPEKGWTWEEFNDVAKKLTKVEGKNVVQWGVSLPGANQRFLIPLLYGYGGSLISDDGEKYEGYMNSEGSKKALQLYHDMYFKDKITPSNADSEAFKGVNLFETGKVAMDIMGRWPLTGYLSNPNLDFGIVDLPEGPSGEVNSIFYAGYGLYTKSENKDAAWDYLKFLTGAPGSSVFADHAFSAVKSVAEEKGQTTDPLQKPFVDGVANVQMFPERLSPYYQATGSKEYSDMLERLMLGEKMDISKALDETAKKSEEALAKEKK</sequence>
<dbReference type="PANTHER" id="PTHR30061">
    <property type="entry name" value="MALTOSE-BINDING PERIPLASMIC PROTEIN"/>
    <property type="match status" value="1"/>
</dbReference>
<evidence type="ECO:0000313" key="5">
    <source>
        <dbReference type="EMBL" id="MBS4221402.1"/>
    </source>
</evidence>
<evidence type="ECO:0000256" key="2">
    <source>
        <dbReference type="ARBA" id="ARBA00022448"/>
    </source>
</evidence>
<accession>A0A942ULE2</accession>
<evidence type="ECO:0000313" key="6">
    <source>
        <dbReference type="Proteomes" id="UP000676456"/>
    </source>
</evidence>
<keyword evidence="6" id="KW-1185">Reference proteome</keyword>
<comment type="caution">
    <text evidence="5">The sequence shown here is derived from an EMBL/GenBank/DDBJ whole genome shotgun (WGS) entry which is preliminary data.</text>
</comment>
<evidence type="ECO:0000256" key="1">
    <source>
        <dbReference type="ARBA" id="ARBA00008520"/>
    </source>
</evidence>
<organism evidence="5 6">
    <name type="scientific">Lederbergia citrea</name>
    <dbReference type="NCBI Taxonomy" id="2833581"/>
    <lineage>
        <taxon>Bacteria</taxon>
        <taxon>Bacillati</taxon>
        <taxon>Bacillota</taxon>
        <taxon>Bacilli</taxon>
        <taxon>Bacillales</taxon>
        <taxon>Bacillaceae</taxon>
        <taxon>Lederbergia</taxon>
    </lineage>
</organism>
<dbReference type="PANTHER" id="PTHR30061:SF50">
    <property type="entry name" value="MALTOSE_MALTODEXTRIN-BINDING PERIPLASMIC PROTEIN"/>
    <property type="match status" value="1"/>
</dbReference>
<dbReference type="GO" id="GO:0042956">
    <property type="term" value="P:maltodextrin transmembrane transport"/>
    <property type="evidence" value="ECO:0007669"/>
    <property type="project" value="TreeGrafter"/>
</dbReference>
<feature type="signal peptide" evidence="4">
    <location>
        <begin position="1"/>
        <end position="26"/>
    </location>
</feature>
<feature type="chain" id="PRO_5039365780" evidence="4">
    <location>
        <begin position="27"/>
        <end position="440"/>
    </location>
</feature>
<keyword evidence="3 4" id="KW-0732">Signal</keyword>
<dbReference type="GO" id="GO:0015768">
    <property type="term" value="P:maltose transport"/>
    <property type="evidence" value="ECO:0007669"/>
    <property type="project" value="TreeGrafter"/>
</dbReference>
<dbReference type="PROSITE" id="PS51257">
    <property type="entry name" value="PROKAR_LIPOPROTEIN"/>
    <property type="match status" value="1"/>
</dbReference>
<dbReference type="GO" id="GO:0055052">
    <property type="term" value="C:ATP-binding cassette (ABC) transporter complex, substrate-binding subunit-containing"/>
    <property type="evidence" value="ECO:0007669"/>
    <property type="project" value="TreeGrafter"/>
</dbReference>
<reference evidence="5 6" key="1">
    <citation type="submission" date="2021-05" db="EMBL/GenBank/DDBJ databases">
        <title>Novel Bacillus species.</title>
        <authorList>
            <person name="Liu G."/>
        </authorList>
    </citation>
    <scope>NUCLEOTIDE SEQUENCE [LARGE SCALE GENOMIC DNA]</scope>
    <source>
        <strain evidence="5 6">FJAT-49682</strain>
    </source>
</reference>
<protein>
    <submittedName>
        <fullName evidence="5">Sugar ABC transporter substrate-binding protein</fullName>
    </submittedName>
</protein>
<dbReference type="EMBL" id="JAGYPN010000001">
    <property type="protein sequence ID" value="MBS4221402.1"/>
    <property type="molecule type" value="Genomic_DNA"/>
</dbReference>
<dbReference type="AlphaFoldDB" id="A0A942ULE2"/>
<dbReference type="GO" id="GO:1901982">
    <property type="term" value="F:maltose binding"/>
    <property type="evidence" value="ECO:0007669"/>
    <property type="project" value="TreeGrafter"/>
</dbReference>
<dbReference type="Gene3D" id="3.40.190.10">
    <property type="entry name" value="Periplasmic binding protein-like II"/>
    <property type="match status" value="1"/>
</dbReference>
<proteinExistence type="inferred from homology"/>
<dbReference type="CDD" id="cd13585">
    <property type="entry name" value="PBP2_TMBP_like"/>
    <property type="match status" value="1"/>
</dbReference>
<keyword evidence="2" id="KW-0813">Transport</keyword>
<dbReference type="Pfam" id="PF01547">
    <property type="entry name" value="SBP_bac_1"/>
    <property type="match status" value="1"/>
</dbReference>
<dbReference type="InterPro" id="IPR006059">
    <property type="entry name" value="SBP"/>
</dbReference>
<name>A0A942ULE2_9BACI</name>
<evidence type="ECO:0000256" key="3">
    <source>
        <dbReference type="ARBA" id="ARBA00022729"/>
    </source>
</evidence>
<evidence type="ECO:0000256" key="4">
    <source>
        <dbReference type="SAM" id="SignalP"/>
    </source>
</evidence>
<comment type="similarity">
    <text evidence="1">Belongs to the bacterial solute-binding protein 1 family.</text>
</comment>
<dbReference type="SUPFAM" id="SSF53850">
    <property type="entry name" value="Periplasmic binding protein-like II"/>
    <property type="match status" value="1"/>
</dbReference>